<keyword evidence="2" id="KW-1185">Reference proteome</keyword>
<name>A0A4R6ZDI8_9LIST</name>
<evidence type="ECO:0000313" key="1">
    <source>
        <dbReference type="EMBL" id="TDR50160.1"/>
    </source>
</evidence>
<proteinExistence type="predicted"/>
<evidence type="ECO:0000313" key="2">
    <source>
        <dbReference type="Proteomes" id="UP000295558"/>
    </source>
</evidence>
<comment type="caution">
    <text evidence="1">The sequence shown here is derived from an EMBL/GenBank/DDBJ whole genome shotgun (WGS) entry which is preliminary data.</text>
</comment>
<evidence type="ECO:0008006" key="3">
    <source>
        <dbReference type="Google" id="ProtNLM"/>
    </source>
</evidence>
<accession>A0A4R6ZDI8</accession>
<organism evidence="1 2">
    <name type="scientific">Listeria rocourtiae</name>
    <dbReference type="NCBI Taxonomy" id="647910"/>
    <lineage>
        <taxon>Bacteria</taxon>
        <taxon>Bacillati</taxon>
        <taxon>Bacillota</taxon>
        <taxon>Bacilli</taxon>
        <taxon>Bacillales</taxon>
        <taxon>Listeriaceae</taxon>
        <taxon>Listeria</taxon>
    </lineage>
</organism>
<dbReference type="Proteomes" id="UP000295558">
    <property type="component" value="Unassembled WGS sequence"/>
</dbReference>
<dbReference type="EMBL" id="SNZK01000037">
    <property type="protein sequence ID" value="TDR50160.1"/>
    <property type="molecule type" value="Genomic_DNA"/>
</dbReference>
<protein>
    <recommendedName>
        <fullName evidence="3">Homeodomain-like domain-containing protein</fullName>
    </recommendedName>
</protein>
<dbReference type="Gene3D" id="1.10.10.60">
    <property type="entry name" value="Homeodomain-like"/>
    <property type="match status" value="2"/>
</dbReference>
<dbReference type="RefSeq" id="WP_133621249.1">
    <property type="nucleotide sequence ID" value="NZ_SNZK01000037.1"/>
</dbReference>
<dbReference type="AlphaFoldDB" id="A0A4R6ZDI8"/>
<dbReference type="STRING" id="1265846.PROCOU_11333"/>
<sequence length="172" mass="20882">MPKRLFSEEEEEYLEYYIFCQDEQNYEAAAKHLDCTTEQISNWRGYHMKKRTLKRRWTERECEILRRFHPAMNVHEIAKMLNRPYSAVARKASNMGLKKRTYPNLLDAEIRKLSESGYTAREIAEELKFPLQTIREYLCRCKIEYKKETNDAHIWRQYTQSKSKRSKYHANN</sequence>
<gene>
    <name evidence="1" type="ORF">DFP96_1372</name>
</gene>
<reference evidence="1 2" key="1">
    <citation type="submission" date="2019-03" db="EMBL/GenBank/DDBJ databases">
        <title>Genomic Encyclopedia of Type Strains, Phase III (KMG-III): the genomes of soil and plant-associated and newly described type strains.</title>
        <authorList>
            <person name="Whitman W."/>
        </authorList>
    </citation>
    <scope>NUCLEOTIDE SEQUENCE [LARGE SCALE GENOMIC DNA]</scope>
    <source>
        <strain evidence="1 2">CECT 7972</strain>
    </source>
</reference>